<dbReference type="OrthoDB" id="594804at2759"/>
<feature type="domain" description="FBD" evidence="1">
    <location>
        <begin position="320"/>
        <end position="354"/>
    </location>
</feature>
<evidence type="ECO:0000259" key="2">
    <source>
        <dbReference type="Pfam" id="PF24758"/>
    </source>
</evidence>
<evidence type="ECO:0000259" key="1">
    <source>
        <dbReference type="Pfam" id="PF08387"/>
    </source>
</evidence>
<feature type="domain" description="F-box/LRR-repeat protein 15/At3g58940/PEG3-like LRR" evidence="2">
    <location>
        <begin position="81"/>
        <end position="218"/>
    </location>
</feature>
<proteinExistence type="predicted"/>
<reference evidence="4" key="1">
    <citation type="submission" date="2025-08" db="UniProtKB">
        <authorList>
            <consortium name="RefSeq"/>
        </authorList>
    </citation>
    <scope>IDENTIFICATION</scope>
</reference>
<protein>
    <submittedName>
        <fullName evidence="4">FBD-associated F-box protein At2g26860-like</fullName>
    </submittedName>
</protein>
<dbReference type="GeneID" id="104612282"/>
<sequence>MKHVVRTSILSRRWRHLWKSLQYLNFDHNLFSSISIRQQSRKREQSFTNFVSRALFLRNHRTDIVKFNISCDEHCCVDSLTAWILVAISHNIEEVQLQAFRDIDIRLPREIYICNSLQTLKLKSNSFGLSTLTLPGSVSLPLLKYLSFESISFINEKSISNFLSGCPVLEKLFFHYCNFRPLKYLLVSSLLLKELVIESDDDYDSECHFTIDTPNLKYFRCGRSIRNEYILLDMPSLDKGNIGRRIIDEMDFIYNRMESDMAMAMSILGSFREEYAQRMMKILRSLGKAKDLSLSPWAVEESFYSKSDTGKPEPEFTSCHLKSVEISNFLGCENELRFLRFLLKNAMKLEKIIITSSNLATVKRKRKWRTIKSFLRDSPSIMAVVT</sequence>
<evidence type="ECO:0000313" key="3">
    <source>
        <dbReference type="Proteomes" id="UP000189703"/>
    </source>
</evidence>
<dbReference type="InterPro" id="IPR055294">
    <property type="entry name" value="FBL60-like"/>
</dbReference>
<dbReference type="PANTHER" id="PTHR31293">
    <property type="entry name" value="RNI-LIKE SUPERFAMILY PROTEIN"/>
    <property type="match status" value="1"/>
</dbReference>
<dbReference type="InterPro" id="IPR055411">
    <property type="entry name" value="LRR_FXL15/At3g58940/PEG3-like"/>
</dbReference>
<name>A0A1U8BDH3_NELNU</name>
<dbReference type="Proteomes" id="UP000189703">
    <property type="component" value="Unplaced"/>
</dbReference>
<dbReference type="KEGG" id="nnu:104612282"/>
<gene>
    <name evidence="4" type="primary">LOC104612282</name>
</gene>
<keyword evidence="3" id="KW-1185">Reference proteome</keyword>
<dbReference type="SUPFAM" id="SSF52058">
    <property type="entry name" value="L domain-like"/>
    <property type="match status" value="1"/>
</dbReference>
<dbReference type="RefSeq" id="XP_010277960.1">
    <property type="nucleotide sequence ID" value="XM_010279658.2"/>
</dbReference>
<dbReference type="Pfam" id="PF24758">
    <property type="entry name" value="LRR_At5g56370"/>
    <property type="match status" value="1"/>
</dbReference>
<accession>A0A1U8BDH3</accession>
<organism evidence="3 4">
    <name type="scientific">Nelumbo nucifera</name>
    <name type="common">Sacred lotus</name>
    <dbReference type="NCBI Taxonomy" id="4432"/>
    <lineage>
        <taxon>Eukaryota</taxon>
        <taxon>Viridiplantae</taxon>
        <taxon>Streptophyta</taxon>
        <taxon>Embryophyta</taxon>
        <taxon>Tracheophyta</taxon>
        <taxon>Spermatophyta</taxon>
        <taxon>Magnoliopsida</taxon>
        <taxon>Proteales</taxon>
        <taxon>Nelumbonaceae</taxon>
        <taxon>Nelumbo</taxon>
    </lineage>
</organism>
<dbReference type="InterPro" id="IPR006566">
    <property type="entry name" value="FBD"/>
</dbReference>
<evidence type="ECO:0000313" key="4">
    <source>
        <dbReference type="RefSeq" id="XP_010277960.1"/>
    </source>
</evidence>
<dbReference type="AlphaFoldDB" id="A0A1U8BDH3"/>
<dbReference type="OMA" id="SSHIRME"/>
<dbReference type="Pfam" id="PF08387">
    <property type="entry name" value="FBD"/>
    <property type="match status" value="1"/>
</dbReference>
<dbReference type="PANTHER" id="PTHR31293:SF12">
    <property type="entry name" value="RNI-LIKE SUPERFAMILY PROTEIN"/>
    <property type="match status" value="1"/>
</dbReference>